<protein>
    <submittedName>
        <fullName evidence="2">Uncharacterized protein</fullName>
    </submittedName>
</protein>
<evidence type="ECO:0000313" key="1">
    <source>
        <dbReference type="Proteomes" id="UP000887577"/>
    </source>
</evidence>
<dbReference type="WBParaSite" id="PSU_v2.g17178.t1">
    <property type="protein sequence ID" value="PSU_v2.g17178.t1"/>
    <property type="gene ID" value="PSU_v2.g17178"/>
</dbReference>
<keyword evidence="1" id="KW-1185">Reference proteome</keyword>
<dbReference type="Proteomes" id="UP000887577">
    <property type="component" value="Unplaced"/>
</dbReference>
<sequence length="107" mass="12489">MEGTFPCHNHTRTKEFTIDKQLMPLPVTPISLPRVSKNGKNAGYFQQTMKLLDKTWDDLKSWTEQAELCCLKAEKFPKLMAEAQQLYPSMDFSELKKYLECIRLESK</sequence>
<proteinExistence type="predicted"/>
<dbReference type="AlphaFoldDB" id="A0A914YEJ4"/>
<accession>A0A914YEJ4</accession>
<name>A0A914YEJ4_9BILA</name>
<reference evidence="2" key="1">
    <citation type="submission" date="2022-11" db="UniProtKB">
        <authorList>
            <consortium name="WormBaseParasite"/>
        </authorList>
    </citation>
    <scope>IDENTIFICATION</scope>
</reference>
<evidence type="ECO:0000313" key="2">
    <source>
        <dbReference type="WBParaSite" id="PSU_v2.g17178.t1"/>
    </source>
</evidence>
<organism evidence="1 2">
    <name type="scientific">Panagrolaimus superbus</name>
    <dbReference type="NCBI Taxonomy" id="310955"/>
    <lineage>
        <taxon>Eukaryota</taxon>
        <taxon>Metazoa</taxon>
        <taxon>Ecdysozoa</taxon>
        <taxon>Nematoda</taxon>
        <taxon>Chromadorea</taxon>
        <taxon>Rhabditida</taxon>
        <taxon>Tylenchina</taxon>
        <taxon>Panagrolaimomorpha</taxon>
        <taxon>Panagrolaimoidea</taxon>
        <taxon>Panagrolaimidae</taxon>
        <taxon>Panagrolaimus</taxon>
    </lineage>
</organism>